<protein>
    <recommendedName>
        <fullName evidence="3">Peptidase M50</fullName>
    </recommendedName>
</protein>
<dbReference type="AlphaFoldDB" id="A0A7I7QN45"/>
<accession>A0A7I7QN45</accession>
<sequence length="212" mass="22524">MTAPDLVVLRFGEHRVPRGLAGLEVHDVTAPTDVDAPSAGRLIVVGGDGDLATVLTRLLRTERLDVEVAYVPRRRTAATRAYGLPTGTRAVRAARTGTATTLPLIRDDTGRVLVGVGLWVGETGDLRGEAVVDDTTLFDGTVAAVRIEPTGTMPGLRAAVAPGRLRPRRWISGRAAQLGSPGAVVVRDGEPAPRALRRSTFYRHVTGWAAVR</sequence>
<gene>
    <name evidence="1" type="ORF">MSEDJ_18470</name>
</gene>
<dbReference type="KEGG" id="msei:MSEDJ_18470"/>
<dbReference type="RefSeq" id="WP_163796604.1">
    <property type="nucleotide sequence ID" value="NZ_AP022588.1"/>
</dbReference>
<dbReference type="EMBL" id="AP022588">
    <property type="protein sequence ID" value="BBY27751.1"/>
    <property type="molecule type" value="Genomic_DNA"/>
</dbReference>
<evidence type="ECO:0000313" key="1">
    <source>
        <dbReference type="EMBL" id="BBY27751.1"/>
    </source>
</evidence>
<keyword evidence="2" id="KW-1185">Reference proteome</keyword>
<proteinExistence type="predicted"/>
<evidence type="ECO:0008006" key="3">
    <source>
        <dbReference type="Google" id="ProtNLM"/>
    </source>
</evidence>
<name>A0A7I7QN45_9MYCO</name>
<dbReference type="Proteomes" id="UP000467193">
    <property type="component" value="Chromosome"/>
</dbReference>
<evidence type="ECO:0000313" key="2">
    <source>
        <dbReference type="Proteomes" id="UP000467193"/>
    </source>
</evidence>
<organism evidence="1 2">
    <name type="scientific">Mycolicibacterium sediminis</name>
    <dbReference type="NCBI Taxonomy" id="1286180"/>
    <lineage>
        <taxon>Bacteria</taxon>
        <taxon>Bacillati</taxon>
        <taxon>Actinomycetota</taxon>
        <taxon>Actinomycetes</taxon>
        <taxon>Mycobacteriales</taxon>
        <taxon>Mycobacteriaceae</taxon>
        <taxon>Mycolicibacterium</taxon>
    </lineage>
</organism>
<reference evidence="1 2" key="1">
    <citation type="journal article" date="2019" name="Emerg. Microbes Infect.">
        <title>Comprehensive subspecies identification of 175 nontuberculous mycobacteria species based on 7547 genomic profiles.</title>
        <authorList>
            <person name="Matsumoto Y."/>
            <person name="Kinjo T."/>
            <person name="Motooka D."/>
            <person name="Nabeya D."/>
            <person name="Jung N."/>
            <person name="Uechi K."/>
            <person name="Horii T."/>
            <person name="Iida T."/>
            <person name="Fujita J."/>
            <person name="Nakamura S."/>
        </authorList>
    </citation>
    <scope>NUCLEOTIDE SEQUENCE [LARGE SCALE GENOMIC DNA]</scope>
    <source>
        <strain evidence="1 2">JCM 17899</strain>
    </source>
</reference>